<dbReference type="EMBL" id="MCOG01000099">
    <property type="protein sequence ID" value="ORY49691.1"/>
    <property type="molecule type" value="Genomic_DNA"/>
</dbReference>
<reference evidence="1 2" key="1">
    <citation type="submission" date="2016-08" db="EMBL/GenBank/DDBJ databases">
        <title>A Parts List for Fungal Cellulosomes Revealed by Comparative Genomics.</title>
        <authorList>
            <consortium name="DOE Joint Genome Institute"/>
            <person name="Haitjema C.H."/>
            <person name="Gilmore S.P."/>
            <person name="Henske J.K."/>
            <person name="Solomon K.V."/>
            <person name="De Groot R."/>
            <person name="Kuo A."/>
            <person name="Mondo S.J."/>
            <person name="Salamov A.A."/>
            <person name="Labutti K."/>
            <person name="Zhao Z."/>
            <person name="Chiniquy J."/>
            <person name="Barry K."/>
            <person name="Brewer H.M."/>
            <person name="Purvine S.O."/>
            <person name="Wright A.T."/>
            <person name="Boxma B."/>
            <person name="Van Alen T."/>
            <person name="Hackstein J.H."/>
            <person name="Baker S.E."/>
            <person name="Grigoriev I.V."/>
            <person name="O'Malley M.A."/>
        </authorList>
    </citation>
    <scope>NUCLEOTIDE SEQUENCE [LARGE SCALE GENOMIC DNA]</scope>
    <source>
        <strain evidence="1 2">G1</strain>
    </source>
</reference>
<evidence type="ECO:0000313" key="2">
    <source>
        <dbReference type="Proteomes" id="UP000193920"/>
    </source>
</evidence>
<sequence length="198" mass="22299">MRIKCNTTVTKNARSLGFKDEVLSISMDSCKNDKDCPDSSIGCKNSICDYIFYCRNNECIKEDDPIIYGVPSTYNNNTSNNNDNIPEGQLTVDICKNIKNNDNPCSTFICNNNSQCYSNSCNNGTCITNESTVISFCSLNNKQNKIECGKVENEHCIKDNECFYGYCDNGYCSNKLSDNDDKAFIVKENYKKNTFSLC</sequence>
<gene>
    <name evidence="1" type="ORF">LY90DRAFT_508636</name>
</gene>
<keyword evidence="2" id="KW-1185">Reference proteome</keyword>
<name>A0A1Y2CRP7_9FUNG</name>
<protein>
    <submittedName>
        <fullName evidence="1">Uncharacterized protein</fullName>
    </submittedName>
</protein>
<proteinExistence type="predicted"/>
<dbReference type="OrthoDB" id="10604194at2759"/>
<organism evidence="1 2">
    <name type="scientific">Neocallimastix californiae</name>
    <dbReference type="NCBI Taxonomy" id="1754190"/>
    <lineage>
        <taxon>Eukaryota</taxon>
        <taxon>Fungi</taxon>
        <taxon>Fungi incertae sedis</taxon>
        <taxon>Chytridiomycota</taxon>
        <taxon>Chytridiomycota incertae sedis</taxon>
        <taxon>Neocallimastigomycetes</taxon>
        <taxon>Neocallimastigales</taxon>
        <taxon>Neocallimastigaceae</taxon>
        <taxon>Neocallimastix</taxon>
    </lineage>
</organism>
<dbReference type="Proteomes" id="UP000193920">
    <property type="component" value="Unassembled WGS sequence"/>
</dbReference>
<evidence type="ECO:0000313" key="1">
    <source>
        <dbReference type="EMBL" id="ORY49691.1"/>
    </source>
</evidence>
<comment type="caution">
    <text evidence="1">The sequence shown here is derived from an EMBL/GenBank/DDBJ whole genome shotgun (WGS) entry which is preliminary data.</text>
</comment>
<accession>A0A1Y2CRP7</accession>
<dbReference type="AlphaFoldDB" id="A0A1Y2CRP7"/>